<gene>
    <name evidence="8 9" type="primary">rnz</name>
    <name evidence="9" type="ORF">GCM10007940_07260</name>
</gene>
<comment type="caution">
    <text evidence="9">The sequence shown here is derived from an EMBL/GenBank/DDBJ whole genome shotgun (WGS) entry which is preliminary data.</text>
</comment>
<feature type="binding site" evidence="8">
    <location>
        <position position="212"/>
    </location>
    <ligand>
        <name>Zn(2+)</name>
        <dbReference type="ChEBI" id="CHEBI:29105"/>
        <label>2</label>
        <note>catalytic</note>
    </ligand>
</feature>
<dbReference type="GO" id="GO:0042781">
    <property type="term" value="F:3'-tRNA processing endoribonuclease activity"/>
    <property type="evidence" value="ECO:0007669"/>
    <property type="project" value="UniProtKB-UniRule"/>
</dbReference>
<accession>A0AA37SL00</accession>
<dbReference type="EMBL" id="BSOH01000003">
    <property type="protein sequence ID" value="GLR16111.1"/>
    <property type="molecule type" value="Genomic_DNA"/>
</dbReference>
<dbReference type="PANTHER" id="PTHR46018">
    <property type="entry name" value="ZINC PHOSPHODIESTERASE ELAC PROTEIN 1"/>
    <property type="match status" value="1"/>
</dbReference>
<dbReference type="HAMAP" id="MF_01818">
    <property type="entry name" value="RNase_Z_BN"/>
    <property type="match status" value="1"/>
</dbReference>
<evidence type="ECO:0000313" key="9">
    <source>
        <dbReference type="EMBL" id="GLR16111.1"/>
    </source>
</evidence>
<reference evidence="9" key="1">
    <citation type="journal article" date="2014" name="Int. J. Syst. Evol. Microbiol.">
        <title>Complete genome sequence of Corynebacterium casei LMG S-19264T (=DSM 44701T), isolated from a smear-ripened cheese.</title>
        <authorList>
            <consortium name="US DOE Joint Genome Institute (JGI-PGF)"/>
            <person name="Walter F."/>
            <person name="Albersmeier A."/>
            <person name="Kalinowski J."/>
            <person name="Ruckert C."/>
        </authorList>
    </citation>
    <scope>NUCLEOTIDE SEQUENCE</scope>
    <source>
        <strain evidence="9">NBRC 108769</strain>
    </source>
</reference>
<comment type="catalytic activity">
    <reaction evidence="8">
        <text>Endonucleolytic cleavage of RNA, removing extra 3' nucleotides from tRNA precursor, generating 3' termini of tRNAs. A 3'-hydroxy group is left at the tRNA terminus and a 5'-phosphoryl group is left at the trailer molecule.</text>
        <dbReference type="EC" id="3.1.26.11"/>
    </reaction>
</comment>
<keyword evidence="3 8" id="KW-0540">Nuclease</keyword>
<comment type="function">
    <text evidence="8">Zinc phosphodiesterase, which displays some tRNA 3'-processing endonuclease activity. Probably involved in tRNA maturation, by removing a 3'-trailer from precursor tRNA.</text>
</comment>
<organism evidence="9 10">
    <name type="scientific">Portibacter lacus</name>
    <dbReference type="NCBI Taxonomy" id="1099794"/>
    <lineage>
        <taxon>Bacteria</taxon>
        <taxon>Pseudomonadati</taxon>
        <taxon>Bacteroidota</taxon>
        <taxon>Saprospiria</taxon>
        <taxon>Saprospirales</taxon>
        <taxon>Haliscomenobacteraceae</taxon>
        <taxon>Portibacter</taxon>
    </lineage>
</organism>
<dbReference type="AlphaFoldDB" id="A0AA37SL00"/>
<dbReference type="GO" id="GO:0008270">
    <property type="term" value="F:zinc ion binding"/>
    <property type="evidence" value="ECO:0007669"/>
    <property type="project" value="UniProtKB-UniRule"/>
</dbReference>
<keyword evidence="10" id="KW-1185">Reference proteome</keyword>
<dbReference type="InterPro" id="IPR013471">
    <property type="entry name" value="RNase_Z/BN"/>
</dbReference>
<dbReference type="PANTHER" id="PTHR46018:SF2">
    <property type="entry name" value="ZINC PHOSPHODIESTERASE ELAC PROTEIN 1"/>
    <property type="match status" value="1"/>
</dbReference>
<dbReference type="CDD" id="cd07717">
    <property type="entry name" value="RNaseZ_ZiPD-like_MBL-fold"/>
    <property type="match status" value="1"/>
</dbReference>
<sequence length="306" mass="34719">MSLTLTILGCNSAVPTLSRFTTSQALQNSSKTYLIDCGEGAQIRLKDLKIKRTKIHEIFISHLHGDHFFGLPGLITSLNLSGRLTPLTIYGPAGLSKFIHTLKEIGSIYLNFELIIHELQADVFQKVFEDQYLEVYSIPLKHRIPTTGFLFKEKEHPRNILPPSIKKHKLSIEEIKTLKNSKDVTRPDGSTLYYMDHTIIANKAESYAFCSDTIYDEELIQYIQNVDLLYHEATYLHELKTKARERGHATAHEAALIAQKSGAKKLILGHYSSRYKDLSVFIDEAEKIFSNVDLALDGKVFQVSEH</sequence>
<dbReference type="SUPFAM" id="SSF56281">
    <property type="entry name" value="Metallo-hydrolase/oxidoreductase"/>
    <property type="match status" value="1"/>
</dbReference>
<dbReference type="Proteomes" id="UP001156666">
    <property type="component" value="Unassembled WGS sequence"/>
</dbReference>
<reference evidence="9" key="2">
    <citation type="submission" date="2023-01" db="EMBL/GenBank/DDBJ databases">
        <title>Draft genome sequence of Portibacter lacus strain NBRC 108769.</title>
        <authorList>
            <person name="Sun Q."/>
            <person name="Mori K."/>
        </authorList>
    </citation>
    <scope>NUCLEOTIDE SEQUENCE</scope>
    <source>
        <strain evidence="9">NBRC 108769</strain>
    </source>
</reference>
<comment type="subunit">
    <text evidence="1 8">Homodimer.</text>
</comment>
<keyword evidence="2 8" id="KW-0819">tRNA processing</keyword>
<feature type="binding site" evidence="8">
    <location>
        <position position="142"/>
    </location>
    <ligand>
        <name>Zn(2+)</name>
        <dbReference type="ChEBI" id="CHEBI:29105"/>
        <label>1</label>
        <note>catalytic</note>
    </ligand>
</feature>
<dbReference type="RefSeq" id="WP_235294753.1">
    <property type="nucleotide sequence ID" value="NZ_BSOH01000003.1"/>
</dbReference>
<evidence type="ECO:0000256" key="1">
    <source>
        <dbReference type="ARBA" id="ARBA00011738"/>
    </source>
</evidence>
<evidence type="ECO:0000256" key="5">
    <source>
        <dbReference type="ARBA" id="ARBA00022759"/>
    </source>
</evidence>
<evidence type="ECO:0000256" key="2">
    <source>
        <dbReference type="ARBA" id="ARBA00022694"/>
    </source>
</evidence>
<evidence type="ECO:0000256" key="3">
    <source>
        <dbReference type="ARBA" id="ARBA00022722"/>
    </source>
</evidence>
<feature type="binding site" evidence="8">
    <location>
        <position position="66"/>
    </location>
    <ligand>
        <name>Zn(2+)</name>
        <dbReference type="ChEBI" id="CHEBI:29105"/>
        <label>2</label>
        <note>catalytic</note>
    </ligand>
</feature>
<evidence type="ECO:0000256" key="4">
    <source>
        <dbReference type="ARBA" id="ARBA00022723"/>
    </source>
</evidence>
<dbReference type="NCBIfam" id="NF000801">
    <property type="entry name" value="PRK00055.1-3"/>
    <property type="match status" value="1"/>
</dbReference>
<evidence type="ECO:0000256" key="8">
    <source>
        <dbReference type="HAMAP-Rule" id="MF_01818"/>
    </source>
</evidence>
<feature type="binding site" evidence="8">
    <location>
        <position position="64"/>
    </location>
    <ligand>
        <name>Zn(2+)</name>
        <dbReference type="ChEBI" id="CHEBI:29105"/>
        <label>1</label>
        <note>catalytic</note>
    </ligand>
</feature>
<dbReference type="EC" id="3.1.26.11" evidence="8"/>
<name>A0AA37SL00_9BACT</name>
<dbReference type="Pfam" id="PF23023">
    <property type="entry name" value="Anti-Pycsar_Apyc1"/>
    <property type="match status" value="1"/>
</dbReference>
<feature type="binding site" evidence="8">
    <location>
        <position position="270"/>
    </location>
    <ligand>
        <name>Zn(2+)</name>
        <dbReference type="ChEBI" id="CHEBI:29105"/>
        <label>2</label>
        <note>catalytic</note>
    </ligand>
</feature>
<feature type="binding site" evidence="8">
    <location>
        <position position="67"/>
    </location>
    <ligand>
        <name>Zn(2+)</name>
        <dbReference type="ChEBI" id="CHEBI:29105"/>
        <label>2</label>
        <note>catalytic</note>
    </ligand>
</feature>
<evidence type="ECO:0000313" key="10">
    <source>
        <dbReference type="Proteomes" id="UP001156666"/>
    </source>
</evidence>
<feature type="active site" description="Proton acceptor" evidence="8">
    <location>
        <position position="66"/>
    </location>
</feature>
<evidence type="ECO:0000256" key="7">
    <source>
        <dbReference type="ARBA" id="ARBA00022833"/>
    </source>
</evidence>
<keyword evidence="7 8" id="KW-0862">Zinc</keyword>
<dbReference type="Gene3D" id="3.60.15.10">
    <property type="entry name" value="Ribonuclease Z/Hydroxyacylglutathione hydrolase-like"/>
    <property type="match status" value="1"/>
</dbReference>
<dbReference type="InterPro" id="IPR036866">
    <property type="entry name" value="RibonucZ/Hydroxyglut_hydro"/>
</dbReference>
<keyword evidence="6 8" id="KW-0378">Hydrolase</keyword>
<keyword evidence="4 8" id="KW-0479">Metal-binding</keyword>
<comment type="cofactor">
    <cofactor evidence="8">
        <name>Zn(2+)</name>
        <dbReference type="ChEBI" id="CHEBI:29105"/>
    </cofactor>
    <text evidence="8">Binds 2 Zn(2+) ions.</text>
</comment>
<keyword evidence="5 8" id="KW-0255">Endonuclease</keyword>
<feature type="binding site" evidence="8">
    <location>
        <position position="212"/>
    </location>
    <ligand>
        <name>Zn(2+)</name>
        <dbReference type="ChEBI" id="CHEBI:29105"/>
        <label>1</label>
        <note>catalytic</note>
    </ligand>
</feature>
<comment type="similarity">
    <text evidence="8">Belongs to the RNase Z family.</text>
</comment>
<proteinExistence type="inferred from homology"/>
<protein>
    <recommendedName>
        <fullName evidence="8">Ribonuclease Z</fullName>
        <shortName evidence="8">RNase Z</shortName>
        <ecNumber evidence="8">3.1.26.11</ecNumber>
    </recommendedName>
    <alternativeName>
        <fullName evidence="8">tRNA 3 endonuclease</fullName>
    </alternativeName>
    <alternativeName>
        <fullName evidence="8">tRNase Z</fullName>
    </alternativeName>
</protein>
<dbReference type="NCBIfam" id="TIGR02651">
    <property type="entry name" value="RNase_Z"/>
    <property type="match status" value="1"/>
</dbReference>
<evidence type="ECO:0000256" key="6">
    <source>
        <dbReference type="ARBA" id="ARBA00022801"/>
    </source>
</evidence>
<feature type="binding site" evidence="8">
    <location>
        <position position="62"/>
    </location>
    <ligand>
        <name>Zn(2+)</name>
        <dbReference type="ChEBI" id="CHEBI:29105"/>
        <label>1</label>
        <note>catalytic</note>
    </ligand>
</feature>